<accession>X1J1Y6</accession>
<dbReference type="SUPFAM" id="SSF51126">
    <property type="entry name" value="Pectin lyase-like"/>
    <property type="match status" value="1"/>
</dbReference>
<gene>
    <name evidence="1" type="ORF">S03H2_52141</name>
</gene>
<protein>
    <recommendedName>
        <fullName evidence="2">Right handed beta helix domain-containing protein</fullName>
    </recommendedName>
</protein>
<dbReference type="EMBL" id="BARU01033112">
    <property type="protein sequence ID" value="GAH63798.1"/>
    <property type="molecule type" value="Genomic_DNA"/>
</dbReference>
<dbReference type="InterPro" id="IPR012334">
    <property type="entry name" value="Pectin_lyas_fold"/>
</dbReference>
<evidence type="ECO:0000313" key="1">
    <source>
        <dbReference type="EMBL" id="GAH63798.1"/>
    </source>
</evidence>
<dbReference type="InterPro" id="IPR011050">
    <property type="entry name" value="Pectin_lyase_fold/virulence"/>
</dbReference>
<name>X1J1Y6_9ZZZZ</name>
<sequence length="259" mass="26168">MGKGGGLLAESTVGTITLASNVFDGNSAEAFGGGAYAETEVGGQTILRKNTFINNTAHSSGGGARLRSVSGGTMTLTNNVFYSNSVMPTWQGEGGGATVTCGTGGTAILTNNTVVGNSASGGLSGSAGGGIRLLLFTATGEAKAFIYNNIIWGNIADGAADLWVQDGAVGPGGPPPIKPAVYLFNNDYSDFHIIWGDNLSEGNNIDADPLLSSSFHLQLGSPCIDTGTNGAPGIPLTDFENEPRIIDGDFDGSAVVDIG</sequence>
<dbReference type="AlphaFoldDB" id="X1J1Y6"/>
<dbReference type="Gene3D" id="2.160.20.10">
    <property type="entry name" value="Single-stranded right-handed beta-helix, Pectin lyase-like"/>
    <property type="match status" value="1"/>
</dbReference>
<comment type="caution">
    <text evidence="1">The sequence shown here is derived from an EMBL/GenBank/DDBJ whole genome shotgun (WGS) entry which is preliminary data.</text>
</comment>
<organism evidence="1">
    <name type="scientific">marine sediment metagenome</name>
    <dbReference type="NCBI Taxonomy" id="412755"/>
    <lineage>
        <taxon>unclassified sequences</taxon>
        <taxon>metagenomes</taxon>
        <taxon>ecological metagenomes</taxon>
    </lineage>
</organism>
<feature type="non-terminal residue" evidence="1">
    <location>
        <position position="259"/>
    </location>
</feature>
<evidence type="ECO:0008006" key="2">
    <source>
        <dbReference type="Google" id="ProtNLM"/>
    </source>
</evidence>
<reference evidence="1" key="1">
    <citation type="journal article" date="2014" name="Front. Microbiol.">
        <title>High frequency of phylogenetically diverse reductive dehalogenase-homologous genes in deep subseafloor sedimentary metagenomes.</title>
        <authorList>
            <person name="Kawai M."/>
            <person name="Futagami T."/>
            <person name="Toyoda A."/>
            <person name="Takaki Y."/>
            <person name="Nishi S."/>
            <person name="Hori S."/>
            <person name="Arai W."/>
            <person name="Tsubouchi T."/>
            <person name="Morono Y."/>
            <person name="Uchiyama I."/>
            <person name="Ito T."/>
            <person name="Fujiyama A."/>
            <person name="Inagaki F."/>
            <person name="Takami H."/>
        </authorList>
    </citation>
    <scope>NUCLEOTIDE SEQUENCE</scope>
    <source>
        <strain evidence="1">Expedition CK06-06</strain>
    </source>
</reference>
<proteinExistence type="predicted"/>